<keyword evidence="14" id="KW-1185">Reference proteome</keyword>
<accession>C8RXW9</accession>
<dbReference type="CDD" id="cd06453">
    <property type="entry name" value="SufS_like"/>
    <property type="match status" value="1"/>
</dbReference>
<dbReference type="STRING" id="371731.Rsw2DRAFT_0647"/>
<evidence type="ECO:0000256" key="8">
    <source>
        <dbReference type="ARBA" id="ARBA00022898"/>
    </source>
</evidence>
<dbReference type="EMBL" id="ACYY01000003">
    <property type="protein sequence ID" value="EEW26367.1"/>
    <property type="molecule type" value="Genomic_DNA"/>
</dbReference>
<comment type="caution">
    <text evidence="13">The sequence shown here is derived from an EMBL/GenBank/DDBJ whole genome shotgun (WGS) entry which is preliminary data.</text>
</comment>
<evidence type="ECO:0000256" key="11">
    <source>
        <dbReference type="RuleBase" id="RU004506"/>
    </source>
</evidence>
<keyword evidence="8 11" id="KW-0663">Pyridoxal phosphate</keyword>
<dbReference type="Proteomes" id="UP000010121">
    <property type="component" value="Unassembled WGS sequence"/>
</dbReference>
<dbReference type="InterPro" id="IPR015422">
    <property type="entry name" value="PyrdxlP-dep_Trfase_small"/>
</dbReference>
<reference evidence="13 14" key="1">
    <citation type="submission" date="2009-08" db="EMBL/GenBank/DDBJ databases">
        <title>The draft genome of Rhodobacter sp. SW2.</title>
        <authorList>
            <consortium name="US DOE Joint Genome Institute (JGI-PGF)"/>
            <person name="Lucas S."/>
            <person name="Copeland A."/>
            <person name="Lapidus A."/>
            <person name="Glavina del Rio T."/>
            <person name="Tice H."/>
            <person name="Bruce D."/>
            <person name="Goodwin L."/>
            <person name="Pitluck S."/>
            <person name="Larimer F."/>
            <person name="Land M.L."/>
            <person name="Hauser L."/>
            <person name="Emerson D."/>
        </authorList>
    </citation>
    <scope>NUCLEOTIDE SEQUENCE [LARGE SCALE GENOMIC DNA]</scope>
    <source>
        <strain evidence="13 14">SW2</strain>
    </source>
</reference>
<gene>
    <name evidence="13" type="ORF">Rsw2DRAFT_0647</name>
</gene>
<evidence type="ECO:0000256" key="10">
    <source>
        <dbReference type="RuleBase" id="RU004504"/>
    </source>
</evidence>
<dbReference type="RefSeq" id="WP_008028003.1">
    <property type="nucleotide sequence ID" value="NZ_ACYY01000003.1"/>
</dbReference>
<evidence type="ECO:0000313" key="13">
    <source>
        <dbReference type="EMBL" id="EEW26367.1"/>
    </source>
</evidence>
<protein>
    <recommendedName>
        <fullName evidence="6 11">Cysteine desulfurase</fullName>
        <ecNumber evidence="5 11">2.8.1.7</ecNumber>
    </recommendedName>
</protein>
<dbReference type="SUPFAM" id="SSF53383">
    <property type="entry name" value="PLP-dependent transferases"/>
    <property type="match status" value="1"/>
</dbReference>
<dbReference type="NCBIfam" id="TIGR01979">
    <property type="entry name" value="sufS"/>
    <property type="match status" value="1"/>
</dbReference>
<dbReference type="OrthoDB" id="9804366at2"/>
<dbReference type="InterPro" id="IPR000192">
    <property type="entry name" value="Aminotrans_V_dom"/>
</dbReference>
<dbReference type="Pfam" id="PF00266">
    <property type="entry name" value="Aminotran_5"/>
    <property type="match status" value="1"/>
</dbReference>
<evidence type="ECO:0000256" key="1">
    <source>
        <dbReference type="ARBA" id="ARBA00001933"/>
    </source>
</evidence>
<comment type="catalytic activity">
    <reaction evidence="9 11">
        <text>(sulfur carrier)-H + L-cysteine = (sulfur carrier)-SH + L-alanine</text>
        <dbReference type="Rhea" id="RHEA:43892"/>
        <dbReference type="Rhea" id="RHEA-COMP:14737"/>
        <dbReference type="Rhea" id="RHEA-COMP:14739"/>
        <dbReference type="ChEBI" id="CHEBI:29917"/>
        <dbReference type="ChEBI" id="CHEBI:35235"/>
        <dbReference type="ChEBI" id="CHEBI:57972"/>
        <dbReference type="ChEBI" id="CHEBI:64428"/>
        <dbReference type="EC" id="2.8.1.7"/>
    </reaction>
</comment>
<comment type="function">
    <text evidence="2 11">Catalyzes the removal of elemental sulfur and selenium atoms from L-cysteine, L-cystine, L-selenocysteine, and L-selenocystine to produce L-alanine.</text>
</comment>
<dbReference type="GO" id="GO:0006534">
    <property type="term" value="P:cysteine metabolic process"/>
    <property type="evidence" value="ECO:0007669"/>
    <property type="project" value="UniProtKB-UniRule"/>
</dbReference>
<dbReference type="EC" id="2.8.1.7" evidence="5 11"/>
<comment type="similarity">
    <text evidence="4 11">Belongs to the class-V pyridoxal-phosphate-dependent aminotransferase family. Csd subfamily.</text>
</comment>
<feature type="domain" description="Aminotransferase class V" evidence="12">
    <location>
        <begin position="24"/>
        <end position="394"/>
    </location>
</feature>
<sequence>MYDVTAVRRDFPILSRQVNGKPLVYLDNGASAQKPRAVIEAVTQAYAMEYANVHRGLHTLSNIATEKYEAVRGTIARFLNAPSEQEIVFTSGATEGINLVSYAWAAPRLQPGDEIVLSIMEHHANIVPWHFLRERQGVVLKWVECDANGDLDPQAVLDAIGPRTRLVAITHMSNVLGTVVDVAAICAGAKSRGVPVLVDGSQASVHMPVDVAALGCDFYAITGHKLYGPSGSGAIFIHRDRQAEMLPFLGGGDMIREVSRDAVTYNDPPMKFEAGTPGIVQQIGLGVALDYLMGLGMANVSAHERVLRDYARDRLSSLNWLTVQGNSAGKGAIFSFTLQGAAHAHDISTVLDKKGVAVRAGTHCAMPLMTHLGVGATCRASFGLYNTVQEVDVLVDALHLCHELFA</sequence>
<organism evidence="13 14">
    <name type="scientific">Rhodobacter ferrooxidans</name>
    <dbReference type="NCBI Taxonomy" id="371731"/>
    <lineage>
        <taxon>Bacteria</taxon>
        <taxon>Pseudomonadati</taxon>
        <taxon>Pseudomonadota</taxon>
        <taxon>Alphaproteobacteria</taxon>
        <taxon>Rhodobacterales</taxon>
        <taxon>Rhodobacter group</taxon>
        <taxon>Rhodobacter</taxon>
    </lineage>
</organism>
<dbReference type="PANTHER" id="PTHR43586">
    <property type="entry name" value="CYSTEINE DESULFURASE"/>
    <property type="match status" value="1"/>
</dbReference>
<dbReference type="InterPro" id="IPR015421">
    <property type="entry name" value="PyrdxlP-dep_Trfase_major"/>
</dbReference>
<evidence type="ECO:0000256" key="2">
    <source>
        <dbReference type="ARBA" id="ARBA00002824"/>
    </source>
</evidence>
<dbReference type="InterPro" id="IPR016454">
    <property type="entry name" value="Cysteine_dSase"/>
</dbReference>
<evidence type="ECO:0000256" key="4">
    <source>
        <dbReference type="ARBA" id="ARBA00010447"/>
    </source>
</evidence>
<dbReference type="Gene3D" id="3.90.1150.10">
    <property type="entry name" value="Aspartate Aminotransferase, domain 1"/>
    <property type="match status" value="1"/>
</dbReference>
<dbReference type="InterPro" id="IPR020578">
    <property type="entry name" value="Aminotrans_V_PyrdxlP_BS"/>
</dbReference>
<dbReference type="GO" id="GO:0031071">
    <property type="term" value="F:cysteine desulfurase activity"/>
    <property type="evidence" value="ECO:0007669"/>
    <property type="project" value="UniProtKB-UniRule"/>
</dbReference>
<evidence type="ECO:0000256" key="9">
    <source>
        <dbReference type="ARBA" id="ARBA00050776"/>
    </source>
</evidence>
<evidence type="ECO:0000259" key="12">
    <source>
        <dbReference type="Pfam" id="PF00266"/>
    </source>
</evidence>
<dbReference type="InterPro" id="IPR010970">
    <property type="entry name" value="Cys_dSase_SufS"/>
</dbReference>
<dbReference type="PIRSF" id="PIRSF005572">
    <property type="entry name" value="NifS"/>
    <property type="match status" value="1"/>
</dbReference>
<evidence type="ECO:0000313" key="14">
    <source>
        <dbReference type="Proteomes" id="UP000010121"/>
    </source>
</evidence>
<dbReference type="Gene3D" id="3.40.640.10">
    <property type="entry name" value="Type I PLP-dependent aspartate aminotransferase-like (Major domain)"/>
    <property type="match status" value="1"/>
</dbReference>
<proteinExistence type="inferred from homology"/>
<comment type="cofactor">
    <cofactor evidence="1 10">
        <name>pyridoxal 5'-phosphate</name>
        <dbReference type="ChEBI" id="CHEBI:597326"/>
    </cofactor>
</comment>
<keyword evidence="7 11" id="KW-0808">Transferase</keyword>
<dbReference type="PANTHER" id="PTHR43586:SF8">
    <property type="entry name" value="CYSTEINE DESULFURASE 1, CHLOROPLASTIC"/>
    <property type="match status" value="1"/>
</dbReference>
<evidence type="ECO:0000256" key="5">
    <source>
        <dbReference type="ARBA" id="ARBA00012239"/>
    </source>
</evidence>
<dbReference type="PROSITE" id="PS00595">
    <property type="entry name" value="AA_TRANSFER_CLASS_5"/>
    <property type="match status" value="1"/>
</dbReference>
<evidence type="ECO:0000256" key="6">
    <source>
        <dbReference type="ARBA" id="ARBA00013558"/>
    </source>
</evidence>
<dbReference type="eggNOG" id="COG0520">
    <property type="taxonomic scope" value="Bacteria"/>
</dbReference>
<dbReference type="AlphaFoldDB" id="C8RXW9"/>
<dbReference type="InterPro" id="IPR015424">
    <property type="entry name" value="PyrdxlP-dep_Trfase"/>
</dbReference>
<evidence type="ECO:0000256" key="7">
    <source>
        <dbReference type="ARBA" id="ARBA00022679"/>
    </source>
</evidence>
<evidence type="ECO:0000256" key="3">
    <source>
        <dbReference type="ARBA" id="ARBA00003120"/>
    </source>
</evidence>
<name>C8RXW9_9RHOB</name>
<comment type="function">
    <text evidence="3">Catalyzes the removal of elemental sulfur atoms from cysteine to produce alanine. Seems to participate in the biosynthesis of the nitrogenase metalloclusters by providing the inorganic sulfur required for the Fe-S core formation.</text>
</comment>
<dbReference type="GO" id="GO:0030170">
    <property type="term" value="F:pyridoxal phosphate binding"/>
    <property type="evidence" value="ECO:0007669"/>
    <property type="project" value="UniProtKB-UniRule"/>
</dbReference>